<keyword evidence="1" id="KW-1133">Transmembrane helix</keyword>
<reference evidence="2" key="1">
    <citation type="submission" date="2020-04" db="EMBL/GenBank/DDBJ databases">
        <authorList>
            <person name="Zhang T."/>
        </authorList>
    </citation>
    <scope>NUCLEOTIDE SEQUENCE</scope>
    <source>
        <strain evidence="2">HKST-UBA02</strain>
    </source>
</reference>
<accession>A0A956NEY7</accession>
<dbReference type="Proteomes" id="UP000739538">
    <property type="component" value="Unassembled WGS sequence"/>
</dbReference>
<keyword evidence="1" id="KW-0472">Membrane</keyword>
<reference evidence="2" key="2">
    <citation type="journal article" date="2021" name="Microbiome">
        <title>Successional dynamics and alternative stable states in a saline activated sludge microbial community over 9 years.</title>
        <authorList>
            <person name="Wang Y."/>
            <person name="Ye J."/>
            <person name="Ju F."/>
            <person name="Liu L."/>
            <person name="Boyd J.A."/>
            <person name="Deng Y."/>
            <person name="Parks D.H."/>
            <person name="Jiang X."/>
            <person name="Yin X."/>
            <person name="Woodcroft B.J."/>
            <person name="Tyson G.W."/>
            <person name="Hugenholtz P."/>
            <person name="Polz M.F."/>
            <person name="Zhang T."/>
        </authorList>
    </citation>
    <scope>NUCLEOTIDE SEQUENCE</scope>
    <source>
        <strain evidence="2">HKST-UBA02</strain>
    </source>
</reference>
<evidence type="ECO:0000313" key="3">
    <source>
        <dbReference type="Proteomes" id="UP000739538"/>
    </source>
</evidence>
<evidence type="ECO:0000256" key="1">
    <source>
        <dbReference type="SAM" id="Phobius"/>
    </source>
</evidence>
<dbReference type="EMBL" id="JAGQHS010000127">
    <property type="protein sequence ID" value="MCA9757888.1"/>
    <property type="molecule type" value="Genomic_DNA"/>
</dbReference>
<feature type="transmembrane region" description="Helical" evidence="1">
    <location>
        <begin position="31"/>
        <end position="49"/>
    </location>
</feature>
<evidence type="ECO:0000313" key="2">
    <source>
        <dbReference type="EMBL" id="MCA9757888.1"/>
    </source>
</evidence>
<gene>
    <name evidence="2" type="ORF">KDA27_19005</name>
</gene>
<proteinExistence type="predicted"/>
<name>A0A956NEY7_UNCEI</name>
<feature type="transmembrane region" description="Helical" evidence="1">
    <location>
        <begin position="56"/>
        <end position="78"/>
    </location>
</feature>
<dbReference type="AlphaFoldDB" id="A0A956NEY7"/>
<organism evidence="2 3">
    <name type="scientific">Eiseniibacteriota bacterium</name>
    <dbReference type="NCBI Taxonomy" id="2212470"/>
    <lineage>
        <taxon>Bacteria</taxon>
        <taxon>Candidatus Eiseniibacteriota</taxon>
    </lineage>
</organism>
<comment type="caution">
    <text evidence="2">The sequence shown here is derived from an EMBL/GenBank/DDBJ whole genome shotgun (WGS) entry which is preliminary data.</text>
</comment>
<protein>
    <submittedName>
        <fullName evidence="2">Uncharacterized protein</fullName>
    </submittedName>
</protein>
<sequence>MSAGRENDWELDFEYYKQQRGEMHQLGQERLSTSLQLLVFAAGLVASYVQDEMAPIRSWLAGFVVIIGALGLCLNVRIEGALRAHMERARSARRRIASIETLATGDFPRTHWLYYSFHGLIVVLGLALFCLAKR</sequence>
<feature type="transmembrane region" description="Helical" evidence="1">
    <location>
        <begin position="112"/>
        <end position="132"/>
    </location>
</feature>
<keyword evidence="1" id="KW-0812">Transmembrane</keyword>